<evidence type="ECO:0000313" key="2">
    <source>
        <dbReference type="Proteomes" id="UP000319576"/>
    </source>
</evidence>
<dbReference type="KEGG" id="uli:ETAA1_46360"/>
<dbReference type="EMBL" id="CP036273">
    <property type="protein sequence ID" value="QDU22653.1"/>
    <property type="molecule type" value="Genomic_DNA"/>
</dbReference>
<gene>
    <name evidence="1" type="ORF">ETAA1_46360</name>
</gene>
<protein>
    <recommendedName>
        <fullName evidence="3">DUF5666 domain-containing protein</fullName>
    </recommendedName>
</protein>
<accession>A0A517XYV2</accession>
<evidence type="ECO:0000313" key="1">
    <source>
        <dbReference type="EMBL" id="QDU22653.1"/>
    </source>
</evidence>
<organism evidence="1 2">
    <name type="scientific">Urbifossiella limnaea</name>
    <dbReference type="NCBI Taxonomy" id="2528023"/>
    <lineage>
        <taxon>Bacteria</taxon>
        <taxon>Pseudomonadati</taxon>
        <taxon>Planctomycetota</taxon>
        <taxon>Planctomycetia</taxon>
        <taxon>Gemmatales</taxon>
        <taxon>Gemmataceae</taxon>
        <taxon>Urbifossiella</taxon>
    </lineage>
</organism>
<dbReference type="Proteomes" id="UP000319576">
    <property type="component" value="Chromosome"/>
</dbReference>
<keyword evidence="2" id="KW-1185">Reference proteome</keyword>
<reference evidence="1 2" key="1">
    <citation type="submission" date="2019-02" db="EMBL/GenBank/DDBJ databases">
        <title>Deep-cultivation of Planctomycetes and their phenomic and genomic characterization uncovers novel biology.</title>
        <authorList>
            <person name="Wiegand S."/>
            <person name="Jogler M."/>
            <person name="Boedeker C."/>
            <person name="Pinto D."/>
            <person name="Vollmers J."/>
            <person name="Rivas-Marin E."/>
            <person name="Kohn T."/>
            <person name="Peeters S.H."/>
            <person name="Heuer A."/>
            <person name="Rast P."/>
            <person name="Oberbeckmann S."/>
            <person name="Bunk B."/>
            <person name="Jeske O."/>
            <person name="Meyerdierks A."/>
            <person name="Storesund J.E."/>
            <person name="Kallscheuer N."/>
            <person name="Luecker S."/>
            <person name="Lage O.M."/>
            <person name="Pohl T."/>
            <person name="Merkel B.J."/>
            <person name="Hornburger P."/>
            <person name="Mueller R.-W."/>
            <person name="Bruemmer F."/>
            <person name="Labrenz M."/>
            <person name="Spormann A.M."/>
            <person name="Op den Camp H."/>
            <person name="Overmann J."/>
            <person name="Amann R."/>
            <person name="Jetten M.S.M."/>
            <person name="Mascher T."/>
            <person name="Medema M.H."/>
            <person name="Devos D.P."/>
            <person name="Kaster A.-K."/>
            <person name="Ovreas L."/>
            <person name="Rohde M."/>
            <person name="Galperin M.Y."/>
            <person name="Jogler C."/>
        </authorList>
    </citation>
    <scope>NUCLEOTIDE SEQUENCE [LARGE SCALE GENOMIC DNA]</scope>
    <source>
        <strain evidence="1 2">ETA_A1</strain>
    </source>
</reference>
<sequence>MTRTLLAAVLAAALGGPPPAVESVKGVIRAVAAEKNQLVVTTTEDDGPADRTVTVGGATRVRFGATTVAVGDLQPGMGVVLSYQGNSTDLREVKAGWPHREVVFKAADPATKSFSVETGGDEGGLESVLTLAPAAKVTVDELPAGLADVPPGKKVRLELTIDKKGVLGVEAEGPADTLPGLLKRYDVTTTACWWRCGRPASARTAW</sequence>
<proteinExistence type="predicted"/>
<name>A0A517XYV2_9BACT</name>
<dbReference type="AlphaFoldDB" id="A0A517XYV2"/>
<evidence type="ECO:0008006" key="3">
    <source>
        <dbReference type="Google" id="ProtNLM"/>
    </source>
</evidence>
<dbReference type="RefSeq" id="WP_145242562.1">
    <property type="nucleotide sequence ID" value="NZ_CP036273.1"/>
</dbReference>